<evidence type="ECO:0000313" key="4">
    <source>
        <dbReference type="Ensembl" id="ENSPKIP00000037150.1"/>
    </source>
</evidence>
<dbReference type="InterPro" id="IPR017937">
    <property type="entry name" value="Thioredoxin_CS"/>
</dbReference>
<evidence type="ECO:0000259" key="3">
    <source>
        <dbReference type="PROSITE" id="PS51352"/>
    </source>
</evidence>
<dbReference type="PROSITE" id="PS00194">
    <property type="entry name" value="THIOREDOXIN_1"/>
    <property type="match status" value="1"/>
</dbReference>
<protein>
    <submittedName>
        <fullName evidence="4">Thioredoxin a</fullName>
    </submittedName>
</protein>
<organism evidence="4 5">
    <name type="scientific">Paramormyrops kingsleyae</name>
    <dbReference type="NCBI Taxonomy" id="1676925"/>
    <lineage>
        <taxon>Eukaryota</taxon>
        <taxon>Metazoa</taxon>
        <taxon>Chordata</taxon>
        <taxon>Craniata</taxon>
        <taxon>Vertebrata</taxon>
        <taxon>Euteleostomi</taxon>
        <taxon>Actinopterygii</taxon>
        <taxon>Neopterygii</taxon>
        <taxon>Teleostei</taxon>
        <taxon>Osteoglossocephala</taxon>
        <taxon>Osteoglossomorpha</taxon>
        <taxon>Osteoglossiformes</taxon>
        <taxon>Mormyridae</taxon>
        <taxon>Paramormyrops</taxon>
    </lineage>
</organism>
<dbReference type="SUPFAM" id="SSF52833">
    <property type="entry name" value="Thioredoxin-like"/>
    <property type="match status" value="1"/>
</dbReference>
<feature type="domain" description="Thioredoxin" evidence="3">
    <location>
        <begin position="8"/>
        <end position="240"/>
    </location>
</feature>
<dbReference type="Pfam" id="PF00085">
    <property type="entry name" value="Thioredoxin"/>
    <property type="match status" value="2"/>
</dbReference>
<evidence type="ECO:0000256" key="1">
    <source>
        <dbReference type="ARBA" id="ARBA00023157"/>
    </source>
</evidence>
<keyword evidence="5" id="KW-1185">Reference proteome</keyword>
<reference evidence="4" key="1">
    <citation type="submission" date="2025-08" db="UniProtKB">
        <authorList>
            <consortium name="Ensembl"/>
        </authorList>
    </citation>
    <scope>IDENTIFICATION</scope>
</reference>
<dbReference type="InterPro" id="IPR036249">
    <property type="entry name" value="Thioredoxin-like_sf"/>
</dbReference>
<dbReference type="Gene3D" id="3.40.30.10">
    <property type="entry name" value="Glutaredoxin"/>
    <property type="match status" value="2"/>
</dbReference>
<dbReference type="CDD" id="cd02947">
    <property type="entry name" value="TRX_family"/>
    <property type="match status" value="1"/>
</dbReference>
<keyword evidence="1" id="KW-1015">Disulfide bond</keyword>
<dbReference type="PRINTS" id="PR00421">
    <property type="entry name" value="THIOREDOXIN"/>
</dbReference>
<keyword evidence="2" id="KW-0676">Redox-active center</keyword>
<reference evidence="4" key="2">
    <citation type="submission" date="2025-09" db="UniProtKB">
        <authorList>
            <consortium name="Ensembl"/>
        </authorList>
    </citation>
    <scope>IDENTIFICATION</scope>
</reference>
<sequence>MPYKRELDKAQIRLPNFIQERRDLGVQSVFKMIVVIENQEAFDKALRDAGDKLVVVDFTAVWCGPCQSIAPFYKSLSENPDYIQVVFLKVDVDDAQVSRACWLFAIHRSLFPHFVWGRGACLYSLLDASRFAVELSSCEFFRLGSTFGEWPTSGSVVGDGSISGSAAGHWSTSGSMLAGYVRHVSMEDHYKLGCFSLQDVASFCDISCMPTFHFYKNGKKIDDFSGCNQAKLEEKLNNHK</sequence>
<dbReference type="PROSITE" id="PS51352">
    <property type="entry name" value="THIOREDOXIN_2"/>
    <property type="match status" value="1"/>
</dbReference>
<dbReference type="AlphaFoldDB" id="A0A3B3T3B0"/>
<dbReference type="STRING" id="1676925.ENSPKIP00000037150"/>
<evidence type="ECO:0000313" key="5">
    <source>
        <dbReference type="Proteomes" id="UP000261540"/>
    </source>
</evidence>
<dbReference type="PANTHER" id="PTHR46115">
    <property type="entry name" value="THIOREDOXIN-LIKE PROTEIN 1"/>
    <property type="match status" value="1"/>
</dbReference>
<proteinExistence type="predicted"/>
<accession>A0A3B3T3B0</accession>
<dbReference type="InterPro" id="IPR013766">
    <property type="entry name" value="Thioredoxin_domain"/>
</dbReference>
<dbReference type="GeneTree" id="ENSGT00940000154259"/>
<name>A0A3B3T3B0_9TELE</name>
<evidence type="ECO:0000256" key="2">
    <source>
        <dbReference type="ARBA" id="ARBA00023284"/>
    </source>
</evidence>
<dbReference type="Ensembl" id="ENSPKIT00000018108.1">
    <property type="protein sequence ID" value="ENSPKIP00000037150.1"/>
    <property type="gene ID" value="ENSPKIG00000015449.1"/>
</dbReference>
<dbReference type="Proteomes" id="UP000261540">
    <property type="component" value="Unplaced"/>
</dbReference>